<comment type="caution">
    <text evidence="1">The sequence shown here is derived from an EMBL/GenBank/DDBJ whole genome shotgun (WGS) entry which is preliminary data.</text>
</comment>
<reference evidence="1" key="1">
    <citation type="journal article" date="2019" name="bioRxiv">
        <title>The Genome of the Zebra Mussel, Dreissena polymorpha: A Resource for Invasive Species Research.</title>
        <authorList>
            <person name="McCartney M.A."/>
            <person name="Auch B."/>
            <person name="Kono T."/>
            <person name="Mallez S."/>
            <person name="Zhang Y."/>
            <person name="Obille A."/>
            <person name="Becker A."/>
            <person name="Abrahante J.E."/>
            <person name="Garbe J."/>
            <person name="Badalamenti J.P."/>
            <person name="Herman A."/>
            <person name="Mangelson H."/>
            <person name="Liachko I."/>
            <person name="Sullivan S."/>
            <person name="Sone E.D."/>
            <person name="Koren S."/>
            <person name="Silverstein K.A.T."/>
            <person name="Beckman K.B."/>
            <person name="Gohl D.M."/>
        </authorList>
    </citation>
    <scope>NUCLEOTIDE SEQUENCE</scope>
    <source>
        <strain evidence="1">Duluth1</strain>
        <tissue evidence="1">Whole animal</tissue>
    </source>
</reference>
<accession>A0A9D4B8W4</accession>
<reference evidence="1" key="2">
    <citation type="submission" date="2020-11" db="EMBL/GenBank/DDBJ databases">
        <authorList>
            <person name="McCartney M.A."/>
            <person name="Auch B."/>
            <person name="Kono T."/>
            <person name="Mallez S."/>
            <person name="Becker A."/>
            <person name="Gohl D.M."/>
            <person name="Silverstein K.A.T."/>
            <person name="Koren S."/>
            <person name="Bechman K.B."/>
            <person name="Herman A."/>
            <person name="Abrahante J.E."/>
            <person name="Garbe J."/>
        </authorList>
    </citation>
    <scope>NUCLEOTIDE SEQUENCE</scope>
    <source>
        <strain evidence="1">Duluth1</strain>
        <tissue evidence="1">Whole animal</tissue>
    </source>
</reference>
<protein>
    <submittedName>
        <fullName evidence="1">Uncharacterized protein</fullName>
    </submittedName>
</protein>
<organism evidence="1 2">
    <name type="scientific">Dreissena polymorpha</name>
    <name type="common">Zebra mussel</name>
    <name type="synonym">Mytilus polymorpha</name>
    <dbReference type="NCBI Taxonomy" id="45954"/>
    <lineage>
        <taxon>Eukaryota</taxon>
        <taxon>Metazoa</taxon>
        <taxon>Spiralia</taxon>
        <taxon>Lophotrochozoa</taxon>
        <taxon>Mollusca</taxon>
        <taxon>Bivalvia</taxon>
        <taxon>Autobranchia</taxon>
        <taxon>Heteroconchia</taxon>
        <taxon>Euheterodonta</taxon>
        <taxon>Imparidentia</taxon>
        <taxon>Neoheterodontei</taxon>
        <taxon>Myida</taxon>
        <taxon>Dreissenoidea</taxon>
        <taxon>Dreissenidae</taxon>
        <taxon>Dreissena</taxon>
    </lineage>
</organism>
<name>A0A9D4B8W4_DREPO</name>
<evidence type="ECO:0000313" key="2">
    <source>
        <dbReference type="Proteomes" id="UP000828390"/>
    </source>
</evidence>
<sequence length="65" mass="7674">MAWLCVAPRRLDGLVVRGPRTTRWLGRAWRKDDFPARSLVVRLGRMLEAENKDFCETKLLCDWEL</sequence>
<proteinExistence type="predicted"/>
<keyword evidence="2" id="KW-1185">Reference proteome</keyword>
<gene>
    <name evidence="1" type="ORF">DPMN_081075</name>
</gene>
<dbReference type="EMBL" id="JAIWYP010000016">
    <property type="protein sequence ID" value="KAH3693636.1"/>
    <property type="molecule type" value="Genomic_DNA"/>
</dbReference>
<dbReference type="Proteomes" id="UP000828390">
    <property type="component" value="Unassembled WGS sequence"/>
</dbReference>
<evidence type="ECO:0000313" key="1">
    <source>
        <dbReference type="EMBL" id="KAH3693636.1"/>
    </source>
</evidence>
<dbReference type="AlphaFoldDB" id="A0A9D4B8W4"/>